<sequence>MGRPSKGQRDYVTIRVPKEITPALDAALSARGVTSRSQYLADLVCHHLGRADLAIELDPSVLSSDISQEVIDAA</sequence>
<keyword evidence="2" id="KW-1185">Reference proteome</keyword>
<evidence type="ECO:0000313" key="1">
    <source>
        <dbReference type="EMBL" id="MEE2033378.1"/>
    </source>
</evidence>
<name>A0ABU7JTM9_9NOCA</name>
<organism evidence="1 2">
    <name type="scientific">Rhodococcus chondri</name>
    <dbReference type="NCBI Taxonomy" id="3065941"/>
    <lineage>
        <taxon>Bacteria</taxon>
        <taxon>Bacillati</taxon>
        <taxon>Actinomycetota</taxon>
        <taxon>Actinomycetes</taxon>
        <taxon>Mycobacteriales</taxon>
        <taxon>Nocardiaceae</taxon>
        <taxon>Rhodococcus</taxon>
    </lineage>
</organism>
<reference evidence="1 2" key="1">
    <citation type="submission" date="2023-08" db="EMBL/GenBank/DDBJ databases">
        <authorList>
            <person name="Girao M."/>
            <person name="Carvalho M.F."/>
        </authorList>
    </citation>
    <scope>NUCLEOTIDE SEQUENCE [LARGE SCALE GENOMIC DNA]</scope>
    <source>
        <strain evidence="1 2">CC-R104</strain>
    </source>
</reference>
<evidence type="ECO:0000313" key="2">
    <source>
        <dbReference type="Proteomes" id="UP001331936"/>
    </source>
</evidence>
<dbReference type="EMBL" id="JAUZMZ010000080">
    <property type="protein sequence ID" value="MEE2033378.1"/>
    <property type="molecule type" value="Genomic_DNA"/>
</dbReference>
<proteinExistence type="predicted"/>
<accession>A0ABU7JTM9</accession>
<comment type="caution">
    <text evidence="1">The sequence shown here is derived from an EMBL/GenBank/DDBJ whole genome shotgun (WGS) entry which is preliminary data.</text>
</comment>
<evidence type="ECO:0008006" key="3">
    <source>
        <dbReference type="Google" id="ProtNLM"/>
    </source>
</evidence>
<protein>
    <recommendedName>
        <fullName evidence="3">Ribbon-helix-helix protein CopG domain-containing protein</fullName>
    </recommendedName>
</protein>
<dbReference type="Proteomes" id="UP001331936">
    <property type="component" value="Unassembled WGS sequence"/>
</dbReference>
<dbReference type="RefSeq" id="WP_330152783.1">
    <property type="nucleotide sequence ID" value="NZ_JAUZMZ010000080.1"/>
</dbReference>
<gene>
    <name evidence="1" type="ORF">Q8814_14850</name>
</gene>